<dbReference type="RefSeq" id="WP_116557005.1">
    <property type="nucleotide sequence ID" value="NZ_QDKM01000001.1"/>
</dbReference>
<dbReference type="AlphaFoldDB" id="A0A2T8HZH5"/>
<gene>
    <name evidence="2" type="ORF">DDE20_03420</name>
</gene>
<sequence length="134" mass="14958">MRALFPAVLALTLALPATAQEAMDAEAFDAYTQGRTLSFSFEGTPYGVEQYLPNRRVRWTFIGDECQDGFWYERNSNICFVYDNAPDNEQCWTFTRTEDGLRGVFQGPDGPTTELYEVEQSTAPMACMGPGVGV</sequence>
<dbReference type="EMBL" id="QDKM01000001">
    <property type="protein sequence ID" value="PVH30845.1"/>
    <property type="molecule type" value="Genomic_DNA"/>
</dbReference>
<protein>
    <recommendedName>
        <fullName evidence="4">Dihydrodipicolinate reductase</fullName>
    </recommendedName>
</protein>
<keyword evidence="1" id="KW-0732">Signal</keyword>
<accession>A0A2T8HZH5</accession>
<evidence type="ECO:0000313" key="2">
    <source>
        <dbReference type="EMBL" id="PVH30845.1"/>
    </source>
</evidence>
<reference evidence="2 3" key="1">
    <citation type="submission" date="2018-04" db="EMBL/GenBank/DDBJ databases">
        <title>Pararhodobacter oceanense sp. nov., isolated from marine intertidal sediment.</title>
        <authorList>
            <person name="Wang X.-L."/>
            <person name="Du Z.-J."/>
        </authorList>
    </citation>
    <scope>NUCLEOTIDE SEQUENCE [LARGE SCALE GENOMIC DNA]</scope>
    <source>
        <strain evidence="2 3">AM505</strain>
    </source>
</reference>
<evidence type="ECO:0000313" key="3">
    <source>
        <dbReference type="Proteomes" id="UP000245911"/>
    </source>
</evidence>
<evidence type="ECO:0008006" key="4">
    <source>
        <dbReference type="Google" id="ProtNLM"/>
    </source>
</evidence>
<dbReference type="OrthoDB" id="7304934at2"/>
<keyword evidence="3" id="KW-1185">Reference proteome</keyword>
<dbReference type="Proteomes" id="UP000245911">
    <property type="component" value="Unassembled WGS sequence"/>
</dbReference>
<proteinExistence type="predicted"/>
<name>A0A2T8HZH5_9RHOB</name>
<organism evidence="2 3">
    <name type="scientific">Pararhodobacter oceanensis</name>
    <dbReference type="NCBI Taxonomy" id="2172121"/>
    <lineage>
        <taxon>Bacteria</taxon>
        <taxon>Pseudomonadati</taxon>
        <taxon>Pseudomonadota</taxon>
        <taxon>Alphaproteobacteria</taxon>
        <taxon>Rhodobacterales</taxon>
        <taxon>Paracoccaceae</taxon>
        <taxon>Pararhodobacter</taxon>
    </lineage>
</organism>
<comment type="caution">
    <text evidence="2">The sequence shown here is derived from an EMBL/GenBank/DDBJ whole genome shotgun (WGS) entry which is preliminary data.</text>
</comment>
<evidence type="ECO:0000256" key="1">
    <source>
        <dbReference type="SAM" id="SignalP"/>
    </source>
</evidence>
<feature type="signal peptide" evidence="1">
    <location>
        <begin position="1"/>
        <end position="19"/>
    </location>
</feature>
<feature type="chain" id="PRO_5015545360" description="Dihydrodipicolinate reductase" evidence="1">
    <location>
        <begin position="20"/>
        <end position="134"/>
    </location>
</feature>